<name>A0A7I8IV13_SPIIN</name>
<reference evidence="2 3" key="1">
    <citation type="submission" date="2019-12" db="EMBL/GenBank/DDBJ databases">
        <authorList>
            <person name="Scholz U."/>
            <person name="Mascher M."/>
            <person name="Fiebig A."/>
        </authorList>
    </citation>
    <scope>NUCLEOTIDE SEQUENCE</scope>
</reference>
<dbReference type="EMBL" id="CACRZD030000006">
    <property type="protein sequence ID" value="CAA6661609.1"/>
    <property type="molecule type" value="Genomic_DNA"/>
</dbReference>
<gene>
    <name evidence="2" type="ORF">SI7747_06008004</name>
</gene>
<protein>
    <submittedName>
        <fullName evidence="2">Uncharacterized protein</fullName>
    </submittedName>
</protein>
<dbReference type="Proteomes" id="UP001189122">
    <property type="component" value="Unassembled WGS sequence"/>
</dbReference>
<proteinExistence type="predicted"/>
<organism evidence="2">
    <name type="scientific">Spirodela intermedia</name>
    <name type="common">Intermediate duckweed</name>
    <dbReference type="NCBI Taxonomy" id="51605"/>
    <lineage>
        <taxon>Eukaryota</taxon>
        <taxon>Viridiplantae</taxon>
        <taxon>Streptophyta</taxon>
        <taxon>Embryophyta</taxon>
        <taxon>Tracheophyta</taxon>
        <taxon>Spermatophyta</taxon>
        <taxon>Magnoliopsida</taxon>
        <taxon>Liliopsida</taxon>
        <taxon>Araceae</taxon>
        <taxon>Lemnoideae</taxon>
        <taxon>Spirodela</taxon>
    </lineage>
</organism>
<evidence type="ECO:0000256" key="1">
    <source>
        <dbReference type="SAM" id="MobiDB-lite"/>
    </source>
</evidence>
<accession>A0A7I8IV13</accession>
<dbReference type="EMBL" id="LR743593">
    <property type="protein sequence ID" value="CAA2621934.1"/>
    <property type="molecule type" value="Genomic_DNA"/>
</dbReference>
<keyword evidence="3" id="KW-1185">Reference proteome</keyword>
<sequence length="57" mass="6504">MAVSLSLSLSLPINRPSRVRNQERKYAEEEETDEGTKTLIDYGEANPGRLFTIYRST</sequence>
<feature type="region of interest" description="Disordered" evidence="1">
    <location>
        <begin position="18"/>
        <end position="41"/>
    </location>
</feature>
<dbReference type="AlphaFoldDB" id="A0A7I8IV13"/>
<evidence type="ECO:0000313" key="2">
    <source>
        <dbReference type="EMBL" id="CAA2621934.1"/>
    </source>
</evidence>
<evidence type="ECO:0000313" key="3">
    <source>
        <dbReference type="Proteomes" id="UP001189122"/>
    </source>
</evidence>